<feature type="compositionally biased region" description="Basic and acidic residues" evidence="1">
    <location>
        <begin position="332"/>
        <end position="359"/>
    </location>
</feature>
<feature type="region of interest" description="Disordered" evidence="1">
    <location>
        <begin position="693"/>
        <end position="727"/>
    </location>
</feature>
<dbReference type="VEuPathDB" id="VectorBase:GPAI032021"/>
<evidence type="ECO:0000256" key="1">
    <source>
        <dbReference type="SAM" id="MobiDB-lite"/>
    </source>
</evidence>
<accession>A0A1B0A1Y0</accession>
<proteinExistence type="predicted"/>
<evidence type="ECO:0000313" key="2">
    <source>
        <dbReference type="EnsemblMetazoa" id="GPAI032021-PA"/>
    </source>
</evidence>
<reference evidence="3" key="1">
    <citation type="submission" date="2014-03" db="EMBL/GenBank/DDBJ databases">
        <authorList>
            <person name="Aksoy S."/>
            <person name="Warren W."/>
            <person name="Wilson R.K."/>
        </authorList>
    </citation>
    <scope>NUCLEOTIDE SEQUENCE [LARGE SCALE GENOMIC DNA]</scope>
    <source>
        <strain evidence="3">IAEA</strain>
    </source>
</reference>
<organism evidence="2 3">
    <name type="scientific">Glossina pallidipes</name>
    <name type="common">Tsetse fly</name>
    <dbReference type="NCBI Taxonomy" id="7398"/>
    <lineage>
        <taxon>Eukaryota</taxon>
        <taxon>Metazoa</taxon>
        <taxon>Ecdysozoa</taxon>
        <taxon>Arthropoda</taxon>
        <taxon>Hexapoda</taxon>
        <taxon>Insecta</taxon>
        <taxon>Pterygota</taxon>
        <taxon>Neoptera</taxon>
        <taxon>Endopterygota</taxon>
        <taxon>Diptera</taxon>
        <taxon>Brachycera</taxon>
        <taxon>Muscomorpha</taxon>
        <taxon>Hippoboscoidea</taxon>
        <taxon>Glossinidae</taxon>
        <taxon>Glossina</taxon>
    </lineage>
</organism>
<name>A0A1B0A1Y0_GLOPL</name>
<reference evidence="2" key="2">
    <citation type="submission" date="2020-05" db="UniProtKB">
        <authorList>
            <consortium name="EnsemblMetazoa"/>
        </authorList>
    </citation>
    <scope>IDENTIFICATION</scope>
    <source>
        <strain evidence="2">IAEA</strain>
    </source>
</reference>
<keyword evidence="3" id="KW-1185">Reference proteome</keyword>
<feature type="compositionally biased region" description="Polar residues" evidence="1">
    <location>
        <begin position="717"/>
        <end position="727"/>
    </location>
</feature>
<sequence length="860" mass="100422">MFLINNCYRLAKWNQIPYANIDFSIQQIRRKCRYKTDYCPNYEGYHRWQGSFRADSQIGKHLNPWNRYLLSNNQIITNPNRLVSMARGDVCTTNFIKSFMLTPSTNKCKLDISVDPFEANAIRSPVSYLGYDPSKYKVKPDNPLSYLDRCICGKLLFQRKPQPKKQQFLKEEWQCRRTEKFKNMKKWMKGLYEFYNKITGHPRFTDNFNDCMYKNGENTENLPYGHKFRLSDFETIKSENLCSNLYPNCALCTELIKKDSIANKNRNGTRSVNVPPCRSSSLFVKVPSLIEPVPKSFPSSHDPSCKEDFYDEKFLKDIQINRKENLKEQVPYREKSFKDVPISREQKLKEETPHRDTPFKHVPTSCEQIVKEETPHRDTSFKDVPTGREQNLKEETPHRDTSFKDVPTSREENLKEETPNPETSFEDVPTSHEQSVKEEKPHRDISIEDVATSLEQNYKEETPHQDKSFTDVTTGREQNLRDETCYPGTFFKQVSTCREHSLKEETSYRRTPCKDISSGHEESLKELKSYCQTFFKDLIYNRETSLKKQVPYCERSPIDAPVSWKRNLKGTISVKEVQSSCEHNLKRTNFGEIYHKNARTCPEMNLKEETPRYRVSATNASTTCPKCSKVNSFPCDRNLRDTSLYSRSSLKNTPFYDKPSLKRSSVCEPTLRCYSLHSDPSLKHVLSTSRHSKVSIEARPRRVSPSNFSRYPRHCTRTSSSSNKLSTEKNVSTIETIKCPCKHIDFATRFVEGKRNHISEIDTSKRRRHEKSMSLFEVYSIYKNKSLAALNPVLRKCSSLTLREAKCIWKDHLDFLAVLERLGNGDQPETSQTKGRRLYIDIYVNNAFLRIHLRNMVKCV</sequence>
<dbReference type="STRING" id="7398.A0A1B0A1Y0"/>
<protein>
    <submittedName>
        <fullName evidence="2">Uncharacterized protein</fullName>
    </submittedName>
</protein>
<dbReference type="EnsemblMetazoa" id="GPAI032021-RA">
    <property type="protein sequence ID" value="GPAI032021-PA"/>
    <property type="gene ID" value="GPAI032021"/>
</dbReference>
<feature type="compositionally biased region" description="Basic and acidic residues" evidence="1">
    <location>
        <begin position="434"/>
        <end position="444"/>
    </location>
</feature>
<dbReference type="AlphaFoldDB" id="A0A1B0A1Y0"/>
<feature type="compositionally biased region" description="Basic and acidic residues" evidence="1">
    <location>
        <begin position="390"/>
        <end position="418"/>
    </location>
</feature>
<feature type="region of interest" description="Disordered" evidence="1">
    <location>
        <begin position="332"/>
        <end position="444"/>
    </location>
</feature>
<feature type="compositionally biased region" description="Basic and acidic residues" evidence="1">
    <location>
        <begin position="369"/>
        <end position="381"/>
    </location>
</feature>
<evidence type="ECO:0000313" key="3">
    <source>
        <dbReference type="Proteomes" id="UP000092445"/>
    </source>
</evidence>
<dbReference type="Proteomes" id="UP000092445">
    <property type="component" value="Unassembled WGS sequence"/>
</dbReference>